<evidence type="ECO:0000256" key="3">
    <source>
        <dbReference type="ARBA" id="ARBA00013109"/>
    </source>
</evidence>
<dbReference type="OrthoDB" id="9787650at2"/>
<gene>
    <name evidence="11" type="ORF">FHQ07_09215</name>
</gene>
<evidence type="ECO:0000313" key="12">
    <source>
        <dbReference type="Proteomes" id="UP000308149"/>
    </source>
</evidence>
<name>A0A5B7ZQP1_9GAMM</name>
<protein>
    <recommendedName>
        <fullName evidence="7 9">Uroporphyrinogen-III synthase</fullName>
        <ecNumber evidence="3 9">4.2.1.75</ecNumber>
    </recommendedName>
</protein>
<dbReference type="GO" id="GO:0006780">
    <property type="term" value="P:uroporphyrinogen III biosynthetic process"/>
    <property type="evidence" value="ECO:0007669"/>
    <property type="project" value="UniProtKB-UniRule"/>
</dbReference>
<dbReference type="InterPro" id="IPR003754">
    <property type="entry name" value="4pyrrol_synth_uPrphyn_synth"/>
</dbReference>
<organism evidence="11 12">
    <name type="scientific">Thermomonas aquatica</name>
    <dbReference type="NCBI Taxonomy" id="2202149"/>
    <lineage>
        <taxon>Bacteria</taxon>
        <taxon>Pseudomonadati</taxon>
        <taxon>Pseudomonadota</taxon>
        <taxon>Gammaproteobacteria</taxon>
        <taxon>Lysobacterales</taxon>
        <taxon>Lysobacteraceae</taxon>
        <taxon>Thermomonas</taxon>
    </lineage>
</organism>
<proteinExistence type="inferred from homology"/>
<dbReference type="PANTHER" id="PTHR38042:SF1">
    <property type="entry name" value="UROPORPHYRINOGEN-III SYNTHASE, CHLOROPLASTIC"/>
    <property type="match status" value="1"/>
</dbReference>
<dbReference type="EMBL" id="CP040871">
    <property type="protein sequence ID" value="QDA57474.1"/>
    <property type="molecule type" value="Genomic_DNA"/>
</dbReference>
<sequence length="288" mass="30072">MRGERDQRGIVVLHARSLTQTPRPCQAGGMPRIADQALPLQDWCVLSLRPRGQHASLRAAAARLGARTLALSPFAIEARSDAATRAALRQASGGDIVLYTSPNAVAMAAAMQALRPRRGQVVLAVGSGTARALRRHGVDARAPRRMDSEGLLAMAELGAVAQRRIGLVTGSGGRNLLAPALRGRGAEVLRADVYARVALPPAPQALERLRIALADPRRLLLPLGSGEALQQAMAALPAPLRKPFARVAVVAAGARLAAVARDAGFRRIAIAADARPGSLLRAAAGTFG</sequence>
<dbReference type="InterPro" id="IPR039793">
    <property type="entry name" value="UROS/Hem4"/>
</dbReference>
<dbReference type="Gene3D" id="3.40.50.10090">
    <property type="match status" value="2"/>
</dbReference>
<evidence type="ECO:0000256" key="1">
    <source>
        <dbReference type="ARBA" id="ARBA00004772"/>
    </source>
</evidence>
<dbReference type="SUPFAM" id="SSF69618">
    <property type="entry name" value="HemD-like"/>
    <property type="match status" value="1"/>
</dbReference>
<evidence type="ECO:0000256" key="7">
    <source>
        <dbReference type="ARBA" id="ARBA00040167"/>
    </source>
</evidence>
<keyword evidence="5 9" id="KW-0627">Porphyrin biosynthesis</keyword>
<keyword evidence="4 9" id="KW-0456">Lyase</keyword>
<comment type="function">
    <text evidence="6 9">Catalyzes cyclization of the linear tetrapyrrole, hydroxymethylbilane, to the macrocyclic uroporphyrinogen III.</text>
</comment>
<keyword evidence="12" id="KW-1185">Reference proteome</keyword>
<accession>A0A5B7ZQP1</accession>
<feature type="domain" description="Tetrapyrrole biosynthesis uroporphyrinogen III synthase" evidence="10">
    <location>
        <begin position="57"/>
        <end position="280"/>
    </location>
</feature>
<dbReference type="EC" id="4.2.1.75" evidence="3 9"/>
<dbReference type="UniPathway" id="UPA00251">
    <property type="reaction ID" value="UER00320"/>
</dbReference>
<reference evidence="11 12" key="1">
    <citation type="submission" date="2019-06" db="EMBL/GenBank/DDBJ databases">
        <title>Thermomonas aquatica sp. nov., isolated from an industrial wastewater treatment plant.</title>
        <authorList>
            <person name="Jeon J.H."/>
            <person name="Park D.-S."/>
        </authorList>
    </citation>
    <scope>NUCLEOTIDE SEQUENCE [LARGE SCALE GENOMIC DNA]</scope>
    <source>
        <strain evidence="11 12">SY21</strain>
    </source>
</reference>
<dbReference type="PANTHER" id="PTHR38042">
    <property type="entry name" value="UROPORPHYRINOGEN-III SYNTHASE, CHLOROPLASTIC"/>
    <property type="match status" value="1"/>
</dbReference>
<evidence type="ECO:0000256" key="6">
    <source>
        <dbReference type="ARBA" id="ARBA00037589"/>
    </source>
</evidence>
<dbReference type="CDD" id="cd06578">
    <property type="entry name" value="HemD"/>
    <property type="match status" value="1"/>
</dbReference>
<evidence type="ECO:0000256" key="9">
    <source>
        <dbReference type="RuleBase" id="RU366031"/>
    </source>
</evidence>
<comment type="similarity">
    <text evidence="2 9">Belongs to the uroporphyrinogen-III synthase family.</text>
</comment>
<evidence type="ECO:0000256" key="2">
    <source>
        <dbReference type="ARBA" id="ARBA00008133"/>
    </source>
</evidence>
<dbReference type="GO" id="GO:0004852">
    <property type="term" value="F:uroporphyrinogen-III synthase activity"/>
    <property type="evidence" value="ECO:0007669"/>
    <property type="project" value="UniProtKB-UniRule"/>
</dbReference>
<dbReference type="InterPro" id="IPR036108">
    <property type="entry name" value="4pyrrol_syn_uPrphyn_synt_sf"/>
</dbReference>
<evidence type="ECO:0000313" key="11">
    <source>
        <dbReference type="EMBL" id="QDA57474.1"/>
    </source>
</evidence>
<comment type="pathway">
    <text evidence="1 9">Porphyrin-containing compound metabolism; protoporphyrin-IX biosynthesis; coproporphyrinogen-III from 5-aminolevulinate: step 3/4.</text>
</comment>
<evidence type="ECO:0000259" key="10">
    <source>
        <dbReference type="Pfam" id="PF02602"/>
    </source>
</evidence>
<dbReference type="KEGG" id="thes:FHQ07_09215"/>
<dbReference type="Pfam" id="PF02602">
    <property type="entry name" value="HEM4"/>
    <property type="match status" value="1"/>
</dbReference>
<dbReference type="Proteomes" id="UP000308149">
    <property type="component" value="Chromosome"/>
</dbReference>
<evidence type="ECO:0000256" key="5">
    <source>
        <dbReference type="ARBA" id="ARBA00023244"/>
    </source>
</evidence>
<dbReference type="AlphaFoldDB" id="A0A5B7ZQP1"/>
<evidence type="ECO:0000256" key="4">
    <source>
        <dbReference type="ARBA" id="ARBA00023239"/>
    </source>
</evidence>
<dbReference type="GO" id="GO:0006782">
    <property type="term" value="P:protoporphyrinogen IX biosynthetic process"/>
    <property type="evidence" value="ECO:0007669"/>
    <property type="project" value="UniProtKB-UniRule"/>
</dbReference>
<evidence type="ECO:0000256" key="8">
    <source>
        <dbReference type="ARBA" id="ARBA00048617"/>
    </source>
</evidence>
<comment type="catalytic activity">
    <reaction evidence="8 9">
        <text>hydroxymethylbilane = uroporphyrinogen III + H2O</text>
        <dbReference type="Rhea" id="RHEA:18965"/>
        <dbReference type="ChEBI" id="CHEBI:15377"/>
        <dbReference type="ChEBI" id="CHEBI:57308"/>
        <dbReference type="ChEBI" id="CHEBI:57845"/>
        <dbReference type="EC" id="4.2.1.75"/>
    </reaction>
</comment>